<dbReference type="InterPro" id="IPR047415">
    <property type="entry name" value="Pcf11_CID"/>
</dbReference>
<dbReference type="GO" id="GO:0005849">
    <property type="term" value="C:mRNA cleavage factor complex"/>
    <property type="evidence" value="ECO:0007669"/>
    <property type="project" value="TreeGrafter"/>
</dbReference>
<dbReference type="InterPro" id="IPR013087">
    <property type="entry name" value="Znf_C2H2_type"/>
</dbReference>
<dbReference type="PROSITE" id="PS51391">
    <property type="entry name" value="CID"/>
    <property type="match status" value="1"/>
</dbReference>
<dbReference type="GO" id="GO:0003729">
    <property type="term" value="F:mRNA binding"/>
    <property type="evidence" value="ECO:0007669"/>
    <property type="project" value="InterPro"/>
</dbReference>
<dbReference type="Pfam" id="PF23228">
    <property type="entry name" value="zf_PCFS4"/>
    <property type="match status" value="1"/>
</dbReference>
<dbReference type="SMART" id="SM00582">
    <property type="entry name" value="RPR"/>
    <property type="match status" value="1"/>
</dbReference>
<dbReference type="FunFam" id="1.25.40.90:FF:000023">
    <property type="entry name" value="polyadenylation and cleavage factor homolog 4"/>
    <property type="match status" value="1"/>
</dbReference>
<dbReference type="InterPro" id="IPR045154">
    <property type="entry name" value="PCF11-like"/>
</dbReference>
<organism evidence="4 5">
    <name type="scientific">Rhododendron simsii</name>
    <name type="common">Sims's rhododendron</name>
    <dbReference type="NCBI Taxonomy" id="118357"/>
    <lineage>
        <taxon>Eukaryota</taxon>
        <taxon>Viridiplantae</taxon>
        <taxon>Streptophyta</taxon>
        <taxon>Embryophyta</taxon>
        <taxon>Tracheophyta</taxon>
        <taxon>Spermatophyta</taxon>
        <taxon>Magnoliopsida</taxon>
        <taxon>eudicotyledons</taxon>
        <taxon>Gunneridae</taxon>
        <taxon>Pentapetalae</taxon>
        <taxon>asterids</taxon>
        <taxon>Ericales</taxon>
        <taxon>Ericaceae</taxon>
        <taxon>Ericoideae</taxon>
        <taxon>Rhodoreae</taxon>
        <taxon>Rhododendron</taxon>
    </lineage>
</organism>
<keyword evidence="5" id="KW-1185">Reference proteome</keyword>
<evidence type="ECO:0000256" key="2">
    <source>
        <dbReference type="SAM" id="MobiDB-lite"/>
    </source>
</evidence>
<dbReference type="EMBL" id="WJXA01000013">
    <property type="protein sequence ID" value="KAF7121311.1"/>
    <property type="molecule type" value="Genomic_DNA"/>
</dbReference>
<feature type="compositionally biased region" description="Polar residues" evidence="2">
    <location>
        <begin position="181"/>
        <end position="192"/>
    </location>
</feature>
<dbReference type="GO" id="GO:0031124">
    <property type="term" value="P:mRNA 3'-end processing"/>
    <property type="evidence" value="ECO:0007669"/>
    <property type="project" value="InterPro"/>
</dbReference>
<feature type="domain" description="CID" evidence="3">
    <location>
        <begin position="54"/>
        <end position="182"/>
    </location>
</feature>
<dbReference type="OrthoDB" id="2129491at2759"/>
<evidence type="ECO:0000313" key="5">
    <source>
        <dbReference type="Proteomes" id="UP000626092"/>
    </source>
</evidence>
<evidence type="ECO:0000313" key="4">
    <source>
        <dbReference type="EMBL" id="KAF7121311.1"/>
    </source>
</evidence>
<evidence type="ECO:0000259" key="3">
    <source>
        <dbReference type="PROSITE" id="PS51391"/>
    </source>
</evidence>
<dbReference type="CDD" id="cd16982">
    <property type="entry name" value="CID_Pcf11"/>
    <property type="match status" value="1"/>
</dbReference>
<dbReference type="Gene3D" id="1.25.40.90">
    <property type="match status" value="1"/>
</dbReference>
<sequence>MDEERFVSARENPRYLGTANTTNGDVPAAQKAAALPSILDRFNALLDKREDDEGDEVVVRLYELVLSELTFNSKPIITDLTIIAGEHRAHAEGIADAICGRILEVPVDQKLPSLYLLDSIVKNIGREYVRYFSSHLPQVFCEAYRQVNTSMRPAMRHLFGTWLTVFPAPVLRKIEEQLQFSPSANQQSSNLPSLKASESPRPIHGIHVNPKYLEARRQLEQSTVDSNNQHARGISSTMKIFGQKSNSEFEEYDSDNAEVMSSQVAQRLRSTGRPSFGLVAEKLLPSSSARLPKSSSPFRIEHGRSLSPPADEYAASNNSPRTVVERASPSQLGFEFGRIKGREDLSDWSDTSYRRPETSVVNNNGVELRRPRALIDAYGNDQRSQTPNYKPLTVDVNGIENTLGAKTWQNTEEKEFDWEDMSPTLVDRSRSSDIVLSSIRPLESFRTRHGYGTQDAGPLDSDFRRSNWSSQTQSSVVKGSSIISEDPVPLSTTISGRGSSNRITGLHDDTTQFMRSRYPQDGFPHYLPQFSQHTHGSEGPSRNFQMFHPSGGEVNRLINSFPDANVQYHGSSVVPSRIGDPSIASWKSEALSTSVPPQRGLWPPVNVQKSLSTLPLPLQNQTMSHFDSRNASNAVPNQGLNKSFLPEHQFNSIGNKAISSMKQFSFPNQQTVPTLSSPQNPDQVTSVQPLLPVSHEVRRNYIPPANFAAVGPMPSLVPPISHGYNPALSNVMSNPIPGVHPSMPILNTPSNSLYFQRGSGFPPLPAGPRPDSSQMTPVSQNPVPIVPNPQAGGALSGLISSLMAQGLISLTKQAPVQDSVGLDFNLDILKVRHESAITALYADLPRQCTTCGLRFKCQEQHSSHMDWHVTKNRISKTRKQKPSRKWFVSVSMWLTGTEALGTDAAPGFLPAESIVEEKDDEEFAVPADEDQNACALCGEPFDDFYSDETEEWMYKGAVYMNAPNGATVGMDRSLLGPIVHAKCRSESSAVSPEDFGQDEGGYTEEGRRRKRLRS</sequence>
<name>A0A834G1W5_RHOSS</name>
<accession>A0A834G1W5</accession>
<comment type="caution">
    <text evidence="4">The sequence shown here is derived from an EMBL/GenBank/DDBJ whole genome shotgun (WGS) entry which is preliminary data.</text>
</comment>
<protein>
    <recommendedName>
        <fullName evidence="3">CID domain-containing protein</fullName>
    </recommendedName>
</protein>
<dbReference type="GO" id="GO:0000993">
    <property type="term" value="F:RNA polymerase II complex binding"/>
    <property type="evidence" value="ECO:0007669"/>
    <property type="project" value="InterPro"/>
</dbReference>
<dbReference type="InterPro" id="IPR057242">
    <property type="entry name" value="PCFS4-like"/>
</dbReference>
<proteinExistence type="predicted"/>
<feature type="region of interest" description="Disordered" evidence="2">
    <location>
        <begin position="181"/>
        <end position="202"/>
    </location>
</feature>
<feature type="region of interest" description="Disordered" evidence="2">
    <location>
        <begin position="288"/>
        <end position="328"/>
    </location>
</feature>
<dbReference type="PANTHER" id="PTHR15921">
    <property type="entry name" value="PRE-MRNA CLEAVAGE COMPLEX II"/>
    <property type="match status" value="1"/>
</dbReference>
<feature type="compositionally biased region" description="Low complexity" evidence="2">
    <location>
        <begin position="288"/>
        <end position="297"/>
    </location>
</feature>
<dbReference type="PANTHER" id="PTHR15921:SF12">
    <property type="entry name" value="POLYADENYLATION AND CLEAVAGE FACTOR HOMOLOG 4"/>
    <property type="match status" value="1"/>
</dbReference>
<dbReference type="InterPro" id="IPR006569">
    <property type="entry name" value="CID_dom"/>
</dbReference>
<feature type="region of interest" description="Disordered" evidence="2">
    <location>
        <begin position="1"/>
        <end position="23"/>
    </location>
</feature>
<gene>
    <name evidence="4" type="ORF">RHSIM_Rhsim13G0156600</name>
</gene>
<dbReference type="GO" id="GO:0005737">
    <property type="term" value="C:cytoplasm"/>
    <property type="evidence" value="ECO:0007669"/>
    <property type="project" value="TreeGrafter"/>
</dbReference>
<feature type="region of interest" description="Disordered" evidence="2">
    <location>
        <begin position="984"/>
        <end position="1014"/>
    </location>
</feature>
<feature type="compositionally biased region" description="Basic and acidic residues" evidence="2">
    <location>
        <begin position="1"/>
        <end position="13"/>
    </location>
</feature>
<dbReference type="GO" id="GO:0006369">
    <property type="term" value="P:termination of RNA polymerase II transcription"/>
    <property type="evidence" value="ECO:0007669"/>
    <property type="project" value="InterPro"/>
</dbReference>
<dbReference type="InterPro" id="IPR008942">
    <property type="entry name" value="ENTH_VHS"/>
</dbReference>
<keyword evidence="1" id="KW-0507">mRNA processing</keyword>
<evidence type="ECO:0000256" key="1">
    <source>
        <dbReference type="ARBA" id="ARBA00022664"/>
    </source>
</evidence>
<dbReference type="Pfam" id="PF04818">
    <property type="entry name" value="CID"/>
    <property type="match status" value="1"/>
</dbReference>
<dbReference type="SUPFAM" id="SSF48464">
    <property type="entry name" value="ENTH/VHS domain"/>
    <property type="match status" value="1"/>
</dbReference>
<reference evidence="4" key="1">
    <citation type="submission" date="2019-11" db="EMBL/GenBank/DDBJ databases">
        <authorList>
            <person name="Liu Y."/>
            <person name="Hou J."/>
            <person name="Li T.-Q."/>
            <person name="Guan C.-H."/>
            <person name="Wu X."/>
            <person name="Wu H.-Z."/>
            <person name="Ling F."/>
            <person name="Zhang R."/>
            <person name="Shi X.-G."/>
            <person name="Ren J.-P."/>
            <person name="Chen E.-F."/>
            <person name="Sun J.-M."/>
        </authorList>
    </citation>
    <scope>NUCLEOTIDE SEQUENCE</scope>
    <source>
        <strain evidence="4">Adult_tree_wgs_1</strain>
        <tissue evidence="4">Leaves</tissue>
    </source>
</reference>
<dbReference type="Proteomes" id="UP000626092">
    <property type="component" value="Unassembled WGS sequence"/>
</dbReference>
<dbReference type="PROSITE" id="PS00028">
    <property type="entry name" value="ZINC_FINGER_C2H2_1"/>
    <property type="match status" value="1"/>
</dbReference>
<dbReference type="AlphaFoldDB" id="A0A834G1W5"/>